<reference evidence="2 3" key="1">
    <citation type="journal article" date="2015" name="Microbiome">
        <title>Genomic resolution of linkages in carbon, nitrogen, and sulfur cycling among widespread estuary sediment bacteria.</title>
        <authorList>
            <person name="Baker B.J."/>
            <person name="Lazar C.S."/>
            <person name="Teske A.P."/>
            <person name="Dick G.J."/>
        </authorList>
    </citation>
    <scope>NUCLEOTIDE SEQUENCE [LARGE SCALE GENOMIC DNA]</scope>
    <source>
        <strain evidence="2">DG_78</strain>
    </source>
</reference>
<name>A0A0S7YIJ1_UNCT6</name>
<gene>
    <name evidence="2" type="ORF">AMJ52_00070</name>
</gene>
<organism evidence="2 3">
    <name type="scientific">candidate division TA06 bacterium DG_78</name>
    <dbReference type="NCBI Taxonomy" id="1703772"/>
    <lineage>
        <taxon>Bacteria</taxon>
        <taxon>Bacteria division TA06</taxon>
    </lineage>
</organism>
<sequence>MNKLNTKSEILNPKQIRSPKYPKTKLSNFEFCVLKIGACLCLTASVPFRLETQHRERHEAEFSASNLGF</sequence>
<feature type="region of interest" description="Disordered" evidence="1">
    <location>
        <begin position="1"/>
        <end position="21"/>
    </location>
</feature>
<accession>A0A0S7YIJ1</accession>
<dbReference type="EMBL" id="LJNI01000001">
    <property type="protein sequence ID" value="KPJ74549.1"/>
    <property type="molecule type" value="Genomic_DNA"/>
</dbReference>
<comment type="caution">
    <text evidence="2">The sequence shown here is derived from an EMBL/GenBank/DDBJ whole genome shotgun (WGS) entry which is preliminary data.</text>
</comment>
<dbReference type="Proteomes" id="UP000051012">
    <property type="component" value="Unassembled WGS sequence"/>
</dbReference>
<evidence type="ECO:0000313" key="2">
    <source>
        <dbReference type="EMBL" id="KPJ74549.1"/>
    </source>
</evidence>
<proteinExistence type="predicted"/>
<evidence type="ECO:0000256" key="1">
    <source>
        <dbReference type="SAM" id="MobiDB-lite"/>
    </source>
</evidence>
<evidence type="ECO:0000313" key="3">
    <source>
        <dbReference type="Proteomes" id="UP000051012"/>
    </source>
</evidence>
<dbReference type="AlphaFoldDB" id="A0A0S7YIJ1"/>
<protein>
    <submittedName>
        <fullName evidence="2">Uncharacterized protein</fullName>
    </submittedName>
</protein>